<dbReference type="Proteomes" id="UP000887013">
    <property type="component" value="Unassembled WGS sequence"/>
</dbReference>
<dbReference type="AlphaFoldDB" id="A0A8X6Q9W8"/>
<organism evidence="1 2">
    <name type="scientific">Nephila pilipes</name>
    <name type="common">Giant wood spider</name>
    <name type="synonym">Nephila maculata</name>
    <dbReference type="NCBI Taxonomy" id="299642"/>
    <lineage>
        <taxon>Eukaryota</taxon>
        <taxon>Metazoa</taxon>
        <taxon>Ecdysozoa</taxon>
        <taxon>Arthropoda</taxon>
        <taxon>Chelicerata</taxon>
        <taxon>Arachnida</taxon>
        <taxon>Araneae</taxon>
        <taxon>Araneomorphae</taxon>
        <taxon>Entelegynae</taxon>
        <taxon>Araneoidea</taxon>
        <taxon>Nephilidae</taxon>
        <taxon>Nephila</taxon>
    </lineage>
</organism>
<proteinExistence type="predicted"/>
<keyword evidence="2" id="KW-1185">Reference proteome</keyword>
<dbReference type="OrthoDB" id="6422958at2759"/>
<protein>
    <submittedName>
        <fullName evidence="1">Uncharacterized protein</fullName>
    </submittedName>
</protein>
<sequence>MKNISNEQPQVEKITLLKANDINIAQDDGQAANMLGKHYQSELETAISETNISKSSGPDGIHWQMISNLGQRGRQRFLDIINESWRTGQLPRDRRRAIVIPKRNPSKEANPPESFRPIALTCIARKVVEK</sequence>
<reference evidence="1" key="1">
    <citation type="submission" date="2020-08" db="EMBL/GenBank/DDBJ databases">
        <title>Multicomponent nature underlies the extraordinary mechanical properties of spider dragline silk.</title>
        <authorList>
            <person name="Kono N."/>
            <person name="Nakamura H."/>
            <person name="Mori M."/>
            <person name="Yoshida Y."/>
            <person name="Ohtoshi R."/>
            <person name="Malay A.D."/>
            <person name="Moran D.A.P."/>
            <person name="Tomita M."/>
            <person name="Numata K."/>
            <person name="Arakawa K."/>
        </authorList>
    </citation>
    <scope>NUCLEOTIDE SEQUENCE</scope>
</reference>
<evidence type="ECO:0000313" key="1">
    <source>
        <dbReference type="EMBL" id="GFU10061.1"/>
    </source>
</evidence>
<dbReference type="PANTHER" id="PTHR33395:SF22">
    <property type="entry name" value="REVERSE TRANSCRIPTASE DOMAIN-CONTAINING PROTEIN"/>
    <property type="match status" value="1"/>
</dbReference>
<dbReference type="PANTHER" id="PTHR33395">
    <property type="entry name" value="TRANSCRIPTASE, PUTATIVE-RELATED-RELATED"/>
    <property type="match status" value="1"/>
</dbReference>
<gene>
    <name evidence="1" type="primary">AVEN_254366_1</name>
    <name evidence="1" type="ORF">NPIL_22551</name>
</gene>
<accession>A0A8X6Q9W8</accession>
<comment type="caution">
    <text evidence="1">The sequence shown here is derived from an EMBL/GenBank/DDBJ whole genome shotgun (WGS) entry which is preliminary data.</text>
</comment>
<dbReference type="EMBL" id="BMAW01078205">
    <property type="protein sequence ID" value="GFU10061.1"/>
    <property type="molecule type" value="Genomic_DNA"/>
</dbReference>
<evidence type="ECO:0000313" key="2">
    <source>
        <dbReference type="Proteomes" id="UP000887013"/>
    </source>
</evidence>
<name>A0A8X6Q9W8_NEPPI</name>